<feature type="domain" description="Methyl-accepting transducer" evidence="6">
    <location>
        <begin position="401"/>
        <end position="623"/>
    </location>
</feature>
<dbReference type="PANTHER" id="PTHR32089:SF112">
    <property type="entry name" value="LYSOZYME-LIKE PROTEIN-RELATED"/>
    <property type="match status" value="1"/>
</dbReference>
<evidence type="ECO:0000259" key="6">
    <source>
        <dbReference type="PROSITE" id="PS50111"/>
    </source>
</evidence>
<comment type="similarity">
    <text evidence="2">Belongs to the methyl-accepting chemotaxis (MCP) protein family.</text>
</comment>
<dbReference type="GO" id="GO:0007165">
    <property type="term" value="P:signal transduction"/>
    <property type="evidence" value="ECO:0007669"/>
    <property type="project" value="UniProtKB-KW"/>
</dbReference>
<dbReference type="GO" id="GO:0006935">
    <property type="term" value="P:chemotaxis"/>
    <property type="evidence" value="ECO:0007669"/>
    <property type="project" value="InterPro"/>
</dbReference>
<dbReference type="Gene3D" id="1.10.287.950">
    <property type="entry name" value="Methyl-accepting chemotaxis protein"/>
    <property type="match status" value="2"/>
</dbReference>
<keyword evidence="5" id="KW-1133">Transmembrane helix</keyword>
<dbReference type="GO" id="GO:0004888">
    <property type="term" value="F:transmembrane signaling receptor activity"/>
    <property type="evidence" value="ECO:0007669"/>
    <property type="project" value="InterPro"/>
</dbReference>
<sequence length="688" mass="76145">MKSASKLSILAAALFVAVGLVAVSFGSVLLFRKNARTHLEQMKYTKVLEMEKGLLPERKLAVQLAQSPAVVDYMANPSDEEVRALAFRDFKTFQDSFSSHRTFWISDSDLKYYSNMEFIYDLDKSDPANAWYKATIDANLPFQFYVDYDLGLKKTFMWINVLVYNESRRVTGITGTGVELTDFVQSMYATLEKGITMYMYNSKAEISASTDISDLEKKIPITTTMPELKEVKNLFSNHNVFHSTLHGVYMISPIESLRWQLVLFIPFTVKAFFANALVPFAFFIILAVIILIAYSMHNLFKPLSEVHTTVKNIVSGEADLTRRLNTELHTPFKSIHNIINHFNTFMGKLQEMIGTIKTSSSNLDVVSKNMKESVSSVSDSMTRIRLSIGNVQEQIHNQSQGFNEATDVVREVASSISTVNEMIDSQTKSIRDSSASVGQLVKSIEEISGSMESMASSFNILDREAQSGMAKQQKVNERISQIEEQSQMLQEANMAIASIAEQTNLLAMNAAIEAAHAGEAGKGFAVVADEIRKLSETSSGQSKTIGDQLKNIQDSIGEIVAASQESSTAFSGVSSRIQETDVLVQTVRAALENQNRGSRSVIESLAGMDKTAENVRDASRKMAGGSSHVLEEMDKLRFSLEAVQESMATMSENAQSVVKSGMKLDGCVEELDLNVTQLGSDVGRFKTE</sequence>
<evidence type="ECO:0000256" key="1">
    <source>
        <dbReference type="ARBA" id="ARBA00023224"/>
    </source>
</evidence>
<accession>A0A7W8LMY8</accession>
<dbReference type="PRINTS" id="PR00260">
    <property type="entry name" value="CHEMTRNSDUCR"/>
</dbReference>
<dbReference type="EMBL" id="JACHFQ010000008">
    <property type="protein sequence ID" value="MBB5227059.1"/>
    <property type="molecule type" value="Genomic_DNA"/>
</dbReference>
<evidence type="ECO:0000256" key="4">
    <source>
        <dbReference type="SAM" id="Coils"/>
    </source>
</evidence>
<dbReference type="PROSITE" id="PS50111">
    <property type="entry name" value="CHEMOTAXIS_TRANSDUC_2"/>
    <property type="match status" value="1"/>
</dbReference>
<keyword evidence="5" id="KW-0472">Membrane</keyword>
<keyword evidence="5" id="KW-0812">Transmembrane</keyword>
<dbReference type="PANTHER" id="PTHR32089">
    <property type="entry name" value="METHYL-ACCEPTING CHEMOTAXIS PROTEIN MCPB"/>
    <property type="match status" value="1"/>
</dbReference>
<comment type="caution">
    <text evidence="7">The sequence shown here is derived from an EMBL/GenBank/DDBJ whole genome shotgun (WGS) entry which is preliminary data.</text>
</comment>
<evidence type="ECO:0000313" key="8">
    <source>
        <dbReference type="Proteomes" id="UP000518887"/>
    </source>
</evidence>
<dbReference type="SUPFAM" id="SSF58104">
    <property type="entry name" value="Methyl-accepting chemotaxis protein (MCP) signaling domain"/>
    <property type="match status" value="1"/>
</dbReference>
<dbReference type="AlphaFoldDB" id="A0A7W8LMY8"/>
<keyword evidence="4" id="KW-0175">Coiled coil</keyword>
<dbReference type="RefSeq" id="WP_184660929.1">
    <property type="nucleotide sequence ID" value="NZ_JACHFQ010000008.1"/>
</dbReference>
<keyword evidence="1 3" id="KW-0807">Transducer</keyword>
<dbReference type="Pfam" id="PF00015">
    <property type="entry name" value="MCPsignal"/>
    <property type="match status" value="1"/>
</dbReference>
<keyword evidence="8" id="KW-1185">Reference proteome</keyword>
<dbReference type="GO" id="GO:0016020">
    <property type="term" value="C:membrane"/>
    <property type="evidence" value="ECO:0007669"/>
    <property type="project" value="InterPro"/>
</dbReference>
<evidence type="ECO:0000256" key="3">
    <source>
        <dbReference type="PROSITE-ProRule" id="PRU00284"/>
    </source>
</evidence>
<dbReference type="SMART" id="SM00283">
    <property type="entry name" value="MA"/>
    <property type="match status" value="1"/>
</dbReference>
<proteinExistence type="inferred from homology"/>
<evidence type="ECO:0000256" key="2">
    <source>
        <dbReference type="ARBA" id="ARBA00029447"/>
    </source>
</evidence>
<dbReference type="InterPro" id="IPR004089">
    <property type="entry name" value="MCPsignal_dom"/>
</dbReference>
<evidence type="ECO:0000256" key="5">
    <source>
        <dbReference type="SAM" id="Phobius"/>
    </source>
</evidence>
<gene>
    <name evidence="7" type="ORF">HNP76_002455</name>
</gene>
<organism evidence="7 8">
    <name type="scientific">Treponema ruminis</name>
    <dbReference type="NCBI Taxonomy" id="744515"/>
    <lineage>
        <taxon>Bacteria</taxon>
        <taxon>Pseudomonadati</taxon>
        <taxon>Spirochaetota</taxon>
        <taxon>Spirochaetia</taxon>
        <taxon>Spirochaetales</taxon>
        <taxon>Treponemataceae</taxon>
        <taxon>Treponema</taxon>
    </lineage>
</organism>
<feature type="coiled-coil region" evidence="4">
    <location>
        <begin position="472"/>
        <end position="502"/>
    </location>
</feature>
<feature type="transmembrane region" description="Helical" evidence="5">
    <location>
        <begin position="272"/>
        <end position="294"/>
    </location>
</feature>
<dbReference type="Proteomes" id="UP000518887">
    <property type="component" value="Unassembled WGS sequence"/>
</dbReference>
<reference evidence="7 8" key="1">
    <citation type="submission" date="2020-08" db="EMBL/GenBank/DDBJ databases">
        <title>Genomic Encyclopedia of Type Strains, Phase IV (KMG-IV): sequencing the most valuable type-strain genomes for metagenomic binning, comparative biology and taxonomic classification.</title>
        <authorList>
            <person name="Goeker M."/>
        </authorList>
    </citation>
    <scope>NUCLEOTIDE SEQUENCE [LARGE SCALE GENOMIC DNA]</scope>
    <source>
        <strain evidence="7 8">DSM 103462</strain>
    </source>
</reference>
<evidence type="ECO:0000313" key="7">
    <source>
        <dbReference type="EMBL" id="MBB5227059.1"/>
    </source>
</evidence>
<dbReference type="InterPro" id="IPR004090">
    <property type="entry name" value="Chemotax_Me-accpt_rcpt"/>
</dbReference>
<protein>
    <submittedName>
        <fullName evidence="7">Methyl-accepting chemotaxis protein</fullName>
    </submittedName>
</protein>
<name>A0A7W8LMY8_9SPIR</name>